<dbReference type="PROSITE" id="PS51671">
    <property type="entry name" value="ACT"/>
    <property type="match status" value="1"/>
</dbReference>
<dbReference type="InterPro" id="IPR046342">
    <property type="entry name" value="CBS_dom_sf"/>
</dbReference>
<dbReference type="Pfam" id="PF00571">
    <property type="entry name" value="CBS"/>
    <property type="match status" value="2"/>
</dbReference>
<evidence type="ECO:0000259" key="4">
    <source>
        <dbReference type="PROSITE" id="PS51671"/>
    </source>
</evidence>
<dbReference type="Gene3D" id="3.10.580.10">
    <property type="entry name" value="CBS-domain"/>
    <property type="match status" value="1"/>
</dbReference>
<name>A0ABS4ID94_9BACI</name>
<dbReference type="InterPro" id="IPR051257">
    <property type="entry name" value="Diverse_CBS-Domain"/>
</dbReference>
<dbReference type="SUPFAM" id="SSF55021">
    <property type="entry name" value="ACT-like"/>
    <property type="match status" value="1"/>
</dbReference>
<dbReference type="PROSITE" id="PS51371">
    <property type="entry name" value="CBS"/>
    <property type="match status" value="2"/>
</dbReference>
<feature type="domain" description="ACT" evidence="4">
    <location>
        <begin position="140"/>
        <end position="217"/>
    </location>
</feature>
<sequence length="217" mass="24425">MLVEEVMKTDVITLPPHASISNAVELLQKHRIRHIPIVNEDFSIVGIVSDRDLRDASPSVFHGDSSNDSALQNEIKSIMSHPVVTIHPLDFVEEIARIFYDEEFAALPVVKNNILVGIVTEKDMLYTLIQLTGTNVQGSHIEVKVPHQPGIFPEVTSIIGKRKANIISVMVYPFKDDPNYKVLVFRIQTMNPLPVIQDLRNAGYELMWPNNIAEPKI</sequence>
<dbReference type="Pfam" id="PF01842">
    <property type="entry name" value="ACT"/>
    <property type="match status" value="1"/>
</dbReference>
<dbReference type="SUPFAM" id="SSF54631">
    <property type="entry name" value="CBS-domain pair"/>
    <property type="match status" value="1"/>
</dbReference>
<reference evidence="5 6" key="1">
    <citation type="submission" date="2021-03" db="EMBL/GenBank/DDBJ databases">
        <title>Genomic Encyclopedia of Type Strains, Phase IV (KMG-IV): sequencing the most valuable type-strain genomes for metagenomic binning, comparative biology and taxonomic classification.</title>
        <authorList>
            <person name="Goeker M."/>
        </authorList>
    </citation>
    <scope>NUCLEOTIDE SEQUENCE [LARGE SCALE GENOMIC DNA]</scope>
    <source>
        <strain evidence="5 6">DSM 25609</strain>
    </source>
</reference>
<protein>
    <submittedName>
        <fullName evidence="5">Acetoin utilization protein AcuB</fullName>
    </submittedName>
</protein>
<dbReference type="InterPro" id="IPR045865">
    <property type="entry name" value="ACT-like_dom_sf"/>
</dbReference>
<dbReference type="PANTHER" id="PTHR43080:SF2">
    <property type="entry name" value="CBS DOMAIN-CONTAINING PROTEIN"/>
    <property type="match status" value="1"/>
</dbReference>
<accession>A0ABS4ID94</accession>
<dbReference type="InterPro" id="IPR000644">
    <property type="entry name" value="CBS_dom"/>
</dbReference>
<organism evidence="5 6">
    <name type="scientific">Virgibacillus natechei</name>
    <dbReference type="NCBI Taxonomy" id="1216297"/>
    <lineage>
        <taxon>Bacteria</taxon>
        <taxon>Bacillati</taxon>
        <taxon>Bacillota</taxon>
        <taxon>Bacilli</taxon>
        <taxon>Bacillales</taxon>
        <taxon>Bacillaceae</taxon>
        <taxon>Virgibacillus</taxon>
    </lineage>
</organism>
<dbReference type="PANTHER" id="PTHR43080">
    <property type="entry name" value="CBS DOMAIN-CONTAINING PROTEIN CBSX3, MITOCHONDRIAL"/>
    <property type="match status" value="1"/>
</dbReference>
<gene>
    <name evidence="5" type="ORF">J2Z83_001011</name>
</gene>
<keyword evidence="6" id="KW-1185">Reference proteome</keyword>
<dbReference type="CDD" id="cd04584">
    <property type="entry name" value="CBS_pair_AcuB_like"/>
    <property type="match status" value="1"/>
</dbReference>
<evidence type="ECO:0000256" key="1">
    <source>
        <dbReference type="ARBA" id="ARBA00023122"/>
    </source>
</evidence>
<feature type="domain" description="CBS" evidence="3">
    <location>
        <begin position="79"/>
        <end position="136"/>
    </location>
</feature>
<keyword evidence="1 2" id="KW-0129">CBS domain</keyword>
<dbReference type="EMBL" id="JAGGKX010000003">
    <property type="protein sequence ID" value="MBP1968917.1"/>
    <property type="molecule type" value="Genomic_DNA"/>
</dbReference>
<dbReference type="Proteomes" id="UP001519345">
    <property type="component" value="Unassembled WGS sequence"/>
</dbReference>
<dbReference type="CDD" id="cd04883">
    <property type="entry name" value="ACT_AcuB"/>
    <property type="match status" value="1"/>
</dbReference>
<evidence type="ECO:0000259" key="3">
    <source>
        <dbReference type="PROSITE" id="PS51371"/>
    </source>
</evidence>
<feature type="domain" description="CBS" evidence="3">
    <location>
        <begin position="7"/>
        <end position="65"/>
    </location>
</feature>
<evidence type="ECO:0000313" key="5">
    <source>
        <dbReference type="EMBL" id="MBP1968917.1"/>
    </source>
</evidence>
<evidence type="ECO:0000256" key="2">
    <source>
        <dbReference type="PROSITE-ProRule" id="PRU00703"/>
    </source>
</evidence>
<dbReference type="InterPro" id="IPR002912">
    <property type="entry name" value="ACT_dom"/>
</dbReference>
<evidence type="ECO:0000313" key="6">
    <source>
        <dbReference type="Proteomes" id="UP001519345"/>
    </source>
</evidence>
<dbReference type="SMART" id="SM00116">
    <property type="entry name" value="CBS"/>
    <property type="match status" value="2"/>
</dbReference>
<dbReference type="RefSeq" id="WP_209462131.1">
    <property type="nucleotide sequence ID" value="NZ_CP110224.1"/>
</dbReference>
<comment type="caution">
    <text evidence="5">The sequence shown here is derived from an EMBL/GenBank/DDBJ whole genome shotgun (WGS) entry which is preliminary data.</text>
</comment>
<proteinExistence type="predicted"/>